<feature type="transmembrane region" description="Helical" evidence="1">
    <location>
        <begin position="61"/>
        <end position="79"/>
    </location>
</feature>
<keyword evidence="3" id="KW-1185">Reference proteome</keyword>
<comment type="caution">
    <text evidence="2">The sequence shown here is derived from an EMBL/GenBank/DDBJ whole genome shotgun (WGS) entry which is preliminary data.</text>
</comment>
<feature type="transmembrane region" description="Helical" evidence="1">
    <location>
        <begin position="257"/>
        <end position="280"/>
    </location>
</feature>
<evidence type="ECO:0000256" key="1">
    <source>
        <dbReference type="SAM" id="Phobius"/>
    </source>
</evidence>
<feature type="transmembrane region" description="Helical" evidence="1">
    <location>
        <begin position="28"/>
        <end position="49"/>
    </location>
</feature>
<evidence type="ECO:0000313" key="3">
    <source>
        <dbReference type="Proteomes" id="UP001141259"/>
    </source>
</evidence>
<gene>
    <name evidence="2" type="ORF">NZH93_19780</name>
</gene>
<proteinExistence type="predicted"/>
<keyword evidence="1" id="KW-1133">Transmembrane helix</keyword>
<feature type="transmembrane region" description="Helical" evidence="1">
    <location>
        <begin position="152"/>
        <end position="173"/>
    </location>
</feature>
<organism evidence="2 3">
    <name type="scientific">Umezawaea endophytica</name>
    <dbReference type="NCBI Taxonomy" id="1654476"/>
    <lineage>
        <taxon>Bacteria</taxon>
        <taxon>Bacillati</taxon>
        <taxon>Actinomycetota</taxon>
        <taxon>Actinomycetes</taxon>
        <taxon>Pseudonocardiales</taxon>
        <taxon>Pseudonocardiaceae</taxon>
        <taxon>Umezawaea</taxon>
    </lineage>
</organism>
<feature type="transmembrane region" description="Helical" evidence="1">
    <location>
        <begin position="300"/>
        <end position="324"/>
    </location>
</feature>
<keyword evidence="1" id="KW-0472">Membrane</keyword>
<keyword evidence="1" id="KW-0812">Transmembrane</keyword>
<accession>A0A9X2VN91</accession>
<dbReference type="Proteomes" id="UP001141259">
    <property type="component" value="Unassembled WGS sequence"/>
</dbReference>
<dbReference type="EMBL" id="JANYMP010000008">
    <property type="protein sequence ID" value="MCS7479107.1"/>
    <property type="molecule type" value="Genomic_DNA"/>
</dbReference>
<feature type="transmembrane region" description="Helical" evidence="1">
    <location>
        <begin position="224"/>
        <end position="250"/>
    </location>
</feature>
<feature type="transmembrane region" description="Helical" evidence="1">
    <location>
        <begin position="331"/>
        <end position="351"/>
    </location>
</feature>
<feature type="transmembrane region" description="Helical" evidence="1">
    <location>
        <begin position="357"/>
        <end position="375"/>
    </location>
</feature>
<sequence length="400" mass="41944">MVLAVVVGALLGARRTFAGFPPLFAQWLPHVGVGTPLALLVAVLVIAKGPELAARLPWRRALGLGYLTAVAWTVSLALVDGWERGFAGRLTTSDEYLHEVPGVTDVGAVLRGFTARILDYQPDSWTTHVSGHPPGALLAFVGLDRIGLSGGAWAALLCVLVGGLTAVAVPVTLKAWGHDEAAARAVLPFAVLFPGAVWIGVSADGLFAGVTACGVALLALGRPLLAGLLLGLGIFLSYGLVLVGVIALVVAWRQWRALALAALAAVAVAAAFALAGFWWLDGYHLVVERYYQGIAAERVYYYWVWANLAAALLAAGLAPIAGLASAKRSPALWLVGGALAAILFADASGLSKAEVERIWLPFTVWLTAATAFLPASRRKHWLAVQAGTALLVNHLLLTNW</sequence>
<dbReference type="AlphaFoldDB" id="A0A9X2VN91"/>
<protein>
    <submittedName>
        <fullName evidence="2">Uncharacterized protein</fullName>
    </submittedName>
</protein>
<reference evidence="2" key="1">
    <citation type="submission" date="2022-08" db="EMBL/GenBank/DDBJ databases">
        <authorList>
            <person name="Tistechok S."/>
            <person name="Samborskyy M."/>
            <person name="Roman I."/>
        </authorList>
    </citation>
    <scope>NUCLEOTIDE SEQUENCE</scope>
    <source>
        <strain evidence="2">DSM 103496</strain>
    </source>
</reference>
<name>A0A9X2VN91_9PSEU</name>
<feature type="transmembrane region" description="Helical" evidence="1">
    <location>
        <begin position="185"/>
        <end position="218"/>
    </location>
</feature>
<evidence type="ECO:0000313" key="2">
    <source>
        <dbReference type="EMBL" id="MCS7479107.1"/>
    </source>
</evidence>